<sequence>MLLFNFQSNIFSCSGYMSPEYVLDGLFSMKSDVFGFEVLVLEILSGKKNRGFSHLEHNHNLLGHAWRLWMEKRPLELLDTSLRDSCDGTEVLRCINVALLCVQQYPVDRPNMSLKLLMLSGESILPQPKQLGFLSKEIFLRRTLYQ</sequence>
<dbReference type="GO" id="GO:0005524">
    <property type="term" value="F:ATP binding"/>
    <property type="evidence" value="ECO:0007669"/>
    <property type="project" value="UniProtKB-KW"/>
</dbReference>
<dbReference type="InterPro" id="IPR011009">
    <property type="entry name" value="Kinase-like_dom_sf"/>
</dbReference>
<keyword evidence="1" id="KW-0723">Serine/threonine-protein kinase</keyword>
<dbReference type="PANTHER" id="PTHR27002">
    <property type="entry name" value="RECEPTOR-LIKE SERINE/THREONINE-PROTEIN KINASE SD1-8"/>
    <property type="match status" value="1"/>
</dbReference>
<gene>
    <name evidence="7" type="ORF">HRI_004693700</name>
</gene>
<keyword evidence="8" id="KW-1185">Reference proteome</keyword>
<name>A0A9W7JAF1_HIBTR</name>
<evidence type="ECO:0000256" key="1">
    <source>
        <dbReference type="ARBA" id="ARBA00022527"/>
    </source>
</evidence>
<reference evidence="7" key="1">
    <citation type="submission" date="2023-05" db="EMBL/GenBank/DDBJ databases">
        <title>Genome and transcriptome analyses reveal genes involved in the formation of fine ridges on petal epidermal cells in Hibiscus trionum.</title>
        <authorList>
            <person name="Koshimizu S."/>
            <person name="Masuda S."/>
            <person name="Ishii T."/>
            <person name="Shirasu K."/>
            <person name="Hoshino A."/>
            <person name="Arita M."/>
        </authorList>
    </citation>
    <scope>NUCLEOTIDE SEQUENCE</scope>
    <source>
        <strain evidence="7">Hamamatsu line</strain>
    </source>
</reference>
<dbReference type="GO" id="GO:0005886">
    <property type="term" value="C:plasma membrane"/>
    <property type="evidence" value="ECO:0007669"/>
    <property type="project" value="TreeGrafter"/>
</dbReference>
<proteinExistence type="predicted"/>
<dbReference type="Pfam" id="PF07714">
    <property type="entry name" value="PK_Tyr_Ser-Thr"/>
    <property type="match status" value="1"/>
</dbReference>
<dbReference type="SUPFAM" id="SSF56112">
    <property type="entry name" value="Protein kinase-like (PK-like)"/>
    <property type="match status" value="1"/>
</dbReference>
<dbReference type="AlphaFoldDB" id="A0A9W7JAF1"/>
<organism evidence="7 8">
    <name type="scientific">Hibiscus trionum</name>
    <name type="common">Flower of an hour</name>
    <dbReference type="NCBI Taxonomy" id="183268"/>
    <lineage>
        <taxon>Eukaryota</taxon>
        <taxon>Viridiplantae</taxon>
        <taxon>Streptophyta</taxon>
        <taxon>Embryophyta</taxon>
        <taxon>Tracheophyta</taxon>
        <taxon>Spermatophyta</taxon>
        <taxon>Magnoliopsida</taxon>
        <taxon>eudicotyledons</taxon>
        <taxon>Gunneridae</taxon>
        <taxon>Pentapetalae</taxon>
        <taxon>rosids</taxon>
        <taxon>malvids</taxon>
        <taxon>Malvales</taxon>
        <taxon>Malvaceae</taxon>
        <taxon>Malvoideae</taxon>
        <taxon>Hibiscus</taxon>
    </lineage>
</organism>
<accession>A0A9W7JAF1</accession>
<feature type="domain" description="Serine-threonine/tyrosine-protein kinase catalytic" evidence="6">
    <location>
        <begin position="15"/>
        <end position="112"/>
    </location>
</feature>
<evidence type="ECO:0000313" key="7">
    <source>
        <dbReference type="EMBL" id="GMJ10245.1"/>
    </source>
</evidence>
<keyword evidence="2" id="KW-0808">Transferase</keyword>
<evidence type="ECO:0000313" key="8">
    <source>
        <dbReference type="Proteomes" id="UP001165190"/>
    </source>
</evidence>
<evidence type="ECO:0000256" key="4">
    <source>
        <dbReference type="ARBA" id="ARBA00022777"/>
    </source>
</evidence>
<evidence type="ECO:0000259" key="6">
    <source>
        <dbReference type="Pfam" id="PF07714"/>
    </source>
</evidence>
<keyword evidence="4" id="KW-0418">Kinase</keyword>
<protein>
    <recommendedName>
        <fullName evidence="6">Serine-threonine/tyrosine-protein kinase catalytic domain-containing protein</fullName>
    </recommendedName>
</protein>
<dbReference type="InterPro" id="IPR001245">
    <property type="entry name" value="Ser-Thr/Tyr_kinase_cat_dom"/>
</dbReference>
<evidence type="ECO:0000256" key="2">
    <source>
        <dbReference type="ARBA" id="ARBA00022679"/>
    </source>
</evidence>
<evidence type="ECO:0000256" key="3">
    <source>
        <dbReference type="ARBA" id="ARBA00022741"/>
    </source>
</evidence>
<dbReference type="PANTHER" id="PTHR27002:SF825">
    <property type="entry name" value="RECEPTOR-LIKE SERINE_THREONINE-PROTEIN KINASE"/>
    <property type="match status" value="1"/>
</dbReference>
<dbReference type="GO" id="GO:0004674">
    <property type="term" value="F:protein serine/threonine kinase activity"/>
    <property type="evidence" value="ECO:0007669"/>
    <property type="project" value="UniProtKB-KW"/>
</dbReference>
<dbReference type="Gene3D" id="1.10.510.10">
    <property type="entry name" value="Transferase(Phosphotransferase) domain 1"/>
    <property type="match status" value="1"/>
</dbReference>
<keyword evidence="3" id="KW-0547">Nucleotide-binding</keyword>
<dbReference type="Proteomes" id="UP001165190">
    <property type="component" value="Unassembled WGS sequence"/>
</dbReference>
<dbReference type="EMBL" id="BSYR01000056">
    <property type="protein sequence ID" value="GMJ10245.1"/>
    <property type="molecule type" value="Genomic_DNA"/>
</dbReference>
<comment type="caution">
    <text evidence="7">The sequence shown here is derived from an EMBL/GenBank/DDBJ whole genome shotgun (WGS) entry which is preliminary data.</text>
</comment>
<keyword evidence="5" id="KW-0067">ATP-binding</keyword>
<dbReference type="OrthoDB" id="688481at2759"/>
<evidence type="ECO:0000256" key="5">
    <source>
        <dbReference type="ARBA" id="ARBA00022840"/>
    </source>
</evidence>